<feature type="transmembrane region" description="Helical" evidence="6">
    <location>
        <begin position="97"/>
        <end position="117"/>
    </location>
</feature>
<comment type="subcellular location">
    <subcellularLocation>
        <location evidence="1">Cell membrane</location>
        <topology evidence="1">Multi-pass membrane protein</topology>
    </subcellularLocation>
</comment>
<dbReference type="PANTHER" id="PTHR30482">
    <property type="entry name" value="HIGH-AFFINITY BRANCHED-CHAIN AMINO ACID TRANSPORT SYSTEM PERMEASE"/>
    <property type="match status" value="1"/>
</dbReference>
<evidence type="ECO:0000313" key="8">
    <source>
        <dbReference type="Proteomes" id="UP001056291"/>
    </source>
</evidence>
<evidence type="ECO:0000256" key="6">
    <source>
        <dbReference type="SAM" id="Phobius"/>
    </source>
</evidence>
<reference evidence="7" key="1">
    <citation type="submission" date="2022-06" db="EMBL/GenBank/DDBJ databases">
        <title>Sneathiella actinostolidae sp. nov., isolated from a sea anemonein the Western Pacific Ocean.</title>
        <authorList>
            <person name="Wei M.J."/>
        </authorList>
    </citation>
    <scope>NUCLEOTIDE SEQUENCE</scope>
    <source>
        <strain evidence="7">PHK-P5</strain>
    </source>
</reference>
<feature type="transmembrane region" description="Helical" evidence="6">
    <location>
        <begin position="43"/>
        <end position="62"/>
    </location>
</feature>
<gene>
    <name evidence="7" type="ORF">NBZ79_06625</name>
</gene>
<organism evidence="7 8">
    <name type="scientific">Sneathiella marina</name>
    <dbReference type="NCBI Taxonomy" id="2950108"/>
    <lineage>
        <taxon>Bacteria</taxon>
        <taxon>Pseudomonadati</taxon>
        <taxon>Pseudomonadota</taxon>
        <taxon>Alphaproteobacteria</taxon>
        <taxon>Sneathiellales</taxon>
        <taxon>Sneathiellaceae</taxon>
        <taxon>Sneathiella</taxon>
    </lineage>
</organism>
<evidence type="ECO:0000256" key="3">
    <source>
        <dbReference type="ARBA" id="ARBA00022692"/>
    </source>
</evidence>
<feature type="transmembrane region" description="Helical" evidence="6">
    <location>
        <begin position="267"/>
        <end position="290"/>
    </location>
</feature>
<keyword evidence="2" id="KW-1003">Cell membrane</keyword>
<evidence type="ECO:0000256" key="2">
    <source>
        <dbReference type="ARBA" id="ARBA00022475"/>
    </source>
</evidence>
<evidence type="ECO:0000256" key="1">
    <source>
        <dbReference type="ARBA" id="ARBA00004651"/>
    </source>
</evidence>
<feature type="transmembrane region" description="Helical" evidence="6">
    <location>
        <begin position="20"/>
        <end position="37"/>
    </location>
</feature>
<keyword evidence="5 6" id="KW-0472">Membrane</keyword>
<name>A0ABY4WA82_9PROT</name>
<feature type="transmembrane region" description="Helical" evidence="6">
    <location>
        <begin position="74"/>
        <end position="91"/>
    </location>
</feature>
<evidence type="ECO:0000256" key="4">
    <source>
        <dbReference type="ARBA" id="ARBA00022989"/>
    </source>
</evidence>
<dbReference type="RefSeq" id="WP_251936625.1">
    <property type="nucleotide sequence ID" value="NZ_CP098747.1"/>
</dbReference>
<evidence type="ECO:0000256" key="5">
    <source>
        <dbReference type="ARBA" id="ARBA00023136"/>
    </source>
</evidence>
<keyword evidence="4 6" id="KW-1133">Transmembrane helix</keyword>
<dbReference type="PANTHER" id="PTHR30482:SF17">
    <property type="entry name" value="ABC TRANSPORTER ATP-BINDING PROTEIN"/>
    <property type="match status" value="1"/>
</dbReference>
<sequence length="432" mass="47039">MSEIAKTATAENSVPFVKRYGVWIGFFIMLMVMPYIFSSNVGLYTMNLMGIFIIFALSYNMLLGQGGMLSFGHAVYFGLGGFMSVHFMNYIEDGSFIFPMWLLPIFGGLIGLVFAIIIGSFSTRKAGTVFAMISLGVGELMAASSLIFVAFFGGEEGVSGDRTMGPPLFGFDFAQDVQVYYLIAAWVFVTVGLMYLFSRTPAGRMANAVRDNAERAEFVGYSQRKVRFVSFCVSGFFAGIAGGLFAINFEIVTEENLNALTSGVVLLMAFIGGVGFFVGPIIGAVVFTLLQSILSNYTDIWQLYVGVLFVLTVMYAPHGLTGIMMMHTPAYRMKRMGSLLVPYLRIGIPTISFLAGVAGFLEMIHHVRSAPVDETLMSLVGIEFDTHSVMPWVVIAILAVVGGYLAKTQVGQFREAWETANNPDAKSEGASS</sequence>
<feature type="transmembrane region" description="Helical" evidence="6">
    <location>
        <begin position="179"/>
        <end position="197"/>
    </location>
</feature>
<feature type="transmembrane region" description="Helical" evidence="6">
    <location>
        <begin position="228"/>
        <end position="247"/>
    </location>
</feature>
<keyword evidence="3 6" id="KW-0812">Transmembrane</keyword>
<dbReference type="CDD" id="cd06581">
    <property type="entry name" value="TM_PBP1_LivM_like"/>
    <property type="match status" value="1"/>
</dbReference>
<keyword evidence="8" id="KW-1185">Reference proteome</keyword>
<dbReference type="InterPro" id="IPR001851">
    <property type="entry name" value="ABC_transp_permease"/>
</dbReference>
<proteinExistence type="predicted"/>
<feature type="transmembrane region" description="Helical" evidence="6">
    <location>
        <begin position="302"/>
        <end position="326"/>
    </location>
</feature>
<evidence type="ECO:0000313" key="7">
    <source>
        <dbReference type="EMBL" id="USG62650.1"/>
    </source>
</evidence>
<accession>A0ABY4WA82</accession>
<protein>
    <submittedName>
        <fullName evidence="7">Branched-chain amino acid ABC transporter permease</fullName>
    </submittedName>
</protein>
<feature type="transmembrane region" description="Helical" evidence="6">
    <location>
        <begin position="388"/>
        <end position="406"/>
    </location>
</feature>
<dbReference type="InterPro" id="IPR043428">
    <property type="entry name" value="LivM-like"/>
</dbReference>
<feature type="transmembrane region" description="Helical" evidence="6">
    <location>
        <begin position="129"/>
        <end position="152"/>
    </location>
</feature>
<dbReference type="Proteomes" id="UP001056291">
    <property type="component" value="Chromosome"/>
</dbReference>
<dbReference type="Pfam" id="PF02653">
    <property type="entry name" value="BPD_transp_2"/>
    <property type="match status" value="1"/>
</dbReference>
<dbReference type="EMBL" id="CP098747">
    <property type="protein sequence ID" value="USG62650.1"/>
    <property type="molecule type" value="Genomic_DNA"/>
</dbReference>